<dbReference type="PROSITE" id="PS51186">
    <property type="entry name" value="GNAT"/>
    <property type="match status" value="1"/>
</dbReference>
<proteinExistence type="predicted"/>
<sequence>MSLPVLFTERLILRPVAAEDFEDWARFHADESVMRFLGGVQPRSVAWRGLCAMAGAWSIRGFSMFSLVERDSGRWVGRAGPWQPEGWPGTEVGWGVLPEFAGKGFAFEAASAAIDYAVDVLRWDDVMHSIDPGNAASIALARRLGGVNRGPIRLPPPFEADPVDNWGQSATTWRARRSAGAN</sequence>
<dbReference type="PANTHER" id="PTHR43792">
    <property type="entry name" value="GNAT FAMILY, PUTATIVE (AFU_ORTHOLOGUE AFUA_3G00765)-RELATED-RELATED"/>
    <property type="match status" value="1"/>
</dbReference>
<dbReference type="InterPro" id="IPR000182">
    <property type="entry name" value="GNAT_dom"/>
</dbReference>
<keyword evidence="2" id="KW-0808">Transferase</keyword>
<evidence type="ECO:0000259" key="1">
    <source>
        <dbReference type="PROSITE" id="PS51186"/>
    </source>
</evidence>
<dbReference type="SUPFAM" id="SSF55729">
    <property type="entry name" value="Acyl-CoA N-acyltransferases (Nat)"/>
    <property type="match status" value="1"/>
</dbReference>
<organism evidence="2 3">
    <name type="scientific">Sphingomonas alpina</name>
    <dbReference type="NCBI Taxonomy" id="653931"/>
    <lineage>
        <taxon>Bacteria</taxon>
        <taxon>Pseudomonadati</taxon>
        <taxon>Pseudomonadota</taxon>
        <taxon>Alphaproteobacteria</taxon>
        <taxon>Sphingomonadales</taxon>
        <taxon>Sphingomonadaceae</taxon>
        <taxon>Sphingomonas</taxon>
    </lineage>
</organism>
<dbReference type="AlphaFoldDB" id="A0A7H0LH62"/>
<protein>
    <submittedName>
        <fullName evidence="2">GNAT family N-acetyltransferase</fullName>
    </submittedName>
</protein>
<dbReference type="InterPro" id="IPR051531">
    <property type="entry name" value="N-acetyltransferase"/>
</dbReference>
<keyword evidence="3" id="KW-1185">Reference proteome</keyword>
<dbReference type="EMBL" id="CP061038">
    <property type="protein sequence ID" value="QNQ09015.1"/>
    <property type="molecule type" value="Genomic_DNA"/>
</dbReference>
<reference evidence="2 3" key="1">
    <citation type="submission" date="2020-09" db="EMBL/GenBank/DDBJ databases">
        <title>Sphingomonas sp., a new species isolated from pork steak.</title>
        <authorList>
            <person name="Heidler von Heilborn D."/>
        </authorList>
    </citation>
    <scope>NUCLEOTIDE SEQUENCE [LARGE SCALE GENOMIC DNA]</scope>
    <source>
        <strain evidence="3">S8-3T</strain>
    </source>
</reference>
<accession>A0A7H0LH62</accession>
<dbReference type="GO" id="GO:0016747">
    <property type="term" value="F:acyltransferase activity, transferring groups other than amino-acyl groups"/>
    <property type="evidence" value="ECO:0007669"/>
    <property type="project" value="InterPro"/>
</dbReference>
<dbReference type="InterPro" id="IPR016181">
    <property type="entry name" value="Acyl_CoA_acyltransferase"/>
</dbReference>
<dbReference type="Pfam" id="PF13302">
    <property type="entry name" value="Acetyltransf_3"/>
    <property type="match status" value="1"/>
</dbReference>
<evidence type="ECO:0000313" key="2">
    <source>
        <dbReference type="EMBL" id="QNQ09015.1"/>
    </source>
</evidence>
<gene>
    <name evidence="2" type="ORF">H3Z74_20335</name>
</gene>
<dbReference type="Proteomes" id="UP000516148">
    <property type="component" value="Chromosome"/>
</dbReference>
<dbReference type="PANTHER" id="PTHR43792:SF1">
    <property type="entry name" value="N-ACETYLTRANSFERASE DOMAIN-CONTAINING PROTEIN"/>
    <property type="match status" value="1"/>
</dbReference>
<name>A0A7H0LH62_9SPHN</name>
<dbReference type="Gene3D" id="3.40.630.30">
    <property type="match status" value="1"/>
</dbReference>
<evidence type="ECO:0000313" key="3">
    <source>
        <dbReference type="Proteomes" id="UP000516148"/>
    </source>
</evidence>
<feature type="domain" description="N-acetyltransferase" evidence="1">
    <location>
        <begin position="11"/>
        <end position="164"/>
    </location>
</feature>
<dbReference type="RefSeq" id="WP_187761340.1">
    <property type="nucleotide sequence ID" value="NZ_CP061038.1"/>
</dbReference>
<dbReference type="KEGG" id="spap:H3Z74_20335"/>